<organism evidence="3">
    <name type="scientific">Anguilla anguilla</name>
    <name type="common">European freshwater eel</name>
    <name type="synonym">Muraena anguilla</name>
    <dbReference type="NCBI Taxonomy" id="7936"/>
    <lineage>
        <taxon>Eukaryota</taxon>
        <taxon>Metazoa</taxon>
        <taxon>Chordata</taxon>
        <taxon>Craniata</taxon>
        <taxon>Vertebrata</taxon>
        <taxon>Euteleostomi</taxon>
        <taxon>Actinopterygii</taxon>
        <taxon>Neopterygii</taxon>
        <taxon>Teleostei</taxon>
        <taxon>Anguilliformes</taxon>
        <taxon>Anguillidae</taxon>
        <taxon>Anguilla</taxon>
    </lineage>
</organism>
<sequence>MGLAGFLLLCFLAVTCAYIRLKVQQEKEMDGSLTYVPMQPPQSHTGNMRNGDPESNTTYMDMRKMQLPGRISRRDMNYNSHQMKC</sequence>
<dbReference type="EMBL" id="GBXM01012465">
    <property type="protein sequence ID" value="JAH96112.1"/>
    <property type="molecule type" value="Transcribed_RNA"/>
</dbReference>
<evidence type="ECO:0000256" key="2">
    <source>
        <dbReference type="SAM" id="SignalP"/>
    </source>
</evidence>
<reference evidence="3" key="2">
    <citation type="journal article" date="2015" name="Fish Shellfish Immunol.">
        <title>Early steps in the European eel (Anguilla anguilla)-Vibrio vulnificus interaction in the gills: Role of the RtxA13 toxin.</title>
        <authorList>
            <person name="Callol A."/>
            <person name="Pajuelo D."/>
            <person name="Ebbesson L."/>
            <person name="Teles M."/>
            <person name="MacKenzie S."/>
            <person name="Amaro C."/>
        </authorList>
    </citation>
    <scope>NUCLEOTIDE SEQUENCE</scope>
</reference>
<protein>
    <submittedName>
        <fullName evidence="3">Uncharacterized protein</fullName>
    </submittedName>
</protein>
<evidence type="ECO:0000313" key="3">
    <source>
        <dbReference type="EMBL" id="JAH96112.1"/>
    </source>
</evidence>
<name>A0A0E9X040_ANGAN</name>
<proteinExistence type="predicted"/>
<reference evidence="3" key="1">
    <citation type="submission" date="2014-11" db="EMBL/GenBank/DDBJ databases">
        <authorList>
            <person name="Amaro Gonzalez C."/>
        </authorList>
    </citation>
    <scope>NUCLEOTIDE SEQUENCE</scope>
</reference>
<evidence type="ECO:0000256" key="1">
    <source>
        <dbReference type="SAM" id="MobiDB-lite"/>
    </source>
</evidence>
<keyword evidence="2" id="KW-0732">Signal</keyword>
<feature type="region of interest" description="Disordered" evidence="1">
    <location>
        <begin position="33"/>
        <end position="58"/>
    </location>
</feature>
<feature type="chain" id="PRO_5002435131" evidence="2">
    <location>
        <begin position="18"/>
        <end position="85"/>
    </location>
</feature>
<feature type="signal peptide" evidence="2">
    <location>
        <begin position="1"/>
        <end position="17"/>
    </location>
</feature>
<feature type="compositionally biased region" description="Polar residues" evidence="1">
    <location>
        <begin position="41"/>
        <end position="58"/>
    </location>
</feature>
<accession>A0A0E9X040</accession>
<dbReference type="AlphaFoldDB" id="A0A0E9X040"/>